<protein>
    <recommendedName>
        <fullName evidence="1">DUF1266 domain-containing protein</fullName>
    </recommendedName>
</protein>
<evidence type="ECO:0000313" key="2">
    <source>
        <dbReference type="EMBL" id="SES09697.1"/>
    </source>
</evidence>
<reference evidence="3" key="1">
    <citation type="submission" date="2016-10" db="EMBL/GenBank/DDBJ databases">
        <authorList>
            <person name="Varghese N."/>
            <person name="Submissions S."/>
        </authorList>
    </citation>
    <scope>NUCLEOTIDE SEQUENCE [LARGE SCALE GENOMIC DNA]</scope>
    <source>
        <strain evidence="3">CGMCC 4.6825</strain>
    </source>
</reference>
<dbReference type="RefSeq" id="WP_075001553.1">
    <property type="nucleotide sequence ID" value="NZ_FOGO01000008.1"/>
</dbReference>
<dbReference type="AlphaFoldDB" id="A0A1H9UKN9"/>
<dbReference type="Proteomes" id="UP000182841">
    <property type="component" value="Unassembled WGS sequence"/>
</dbReference>
<dbReference type="EMBL" id="FOGO01000008">
    <property type="protein sequence ID" value="SES09697.1"/>
    <property type="molecule type" value="Genomic_DNA"/>
</dbReference>
<evidence type="ECO:0000313" key="3">
    <source>
        <dbReference type="Proteomes" id="UP000182841"/>
    </source>
</evidence>
<proteinExistence type="predicted"/>
<sequence>MWKRGAAEEAAGAAGASAAAAAGAGSAAPAWPEAPSVVEQRLYEAKCRHDWAGYLDVLAGQYLYRLASRPWLDANPGHLPARMQPVWRAEVQSWCAAVYTEAMLPAPVEDPVFISETLGDYARDWSAQDPQWLAVNPGSPCEAYFPASRSLCALWKQHADRVDHVCAHGTLRTLWLGGPRSGPVARGLACGALLSVNNGVYWNSLGHGHGYTDERRALDRWWGVTTREKWQQYQEELLTNEMSSPVWEFTLGLRHSLAQDFGGQVEPAHWRQAAERVLRKRIATATIELTPDGVTRTEGPSEEEVEWQIDGVKRLIGRITRYESRFRADGLLPEGRFVRSAAAWDYGRAANMARFGLASRFCTLPEAEDAVLRAGRVSAVGYRSWEDFSAGYVLGRCLHFDEEEFGSWYEEMLTAHRVLTTDPESPWLTLPFRAGDGN</sequence>
<dbReference type="Pfam" id="PF06889">
    <property type="entry name" value="DUF1266"/>
    <property type="match status" value="1"/>
</dbReference>
<dbReference type="InterPro" id="IPR009677">
    <property type="entry name" value="DUF1266"/>
</dbReference>
<organism evidence="2 3">
    <name type="scientific">Streptomyces qinglanensis</name>
    <dbReference type="NCBI Taxonomy" id="943816"/>
    <lineage>
        <taxon>Bacteria</taxon>
        <taxon>Bacillati</taxon>
        <taxon>Actinomycetota</taxon>
        <taxon>Actinomycetes</taxon>
        <taxon>Kitasatosporales</taxon>
        <taxon>Streptomycetaceae</taxon>
        <taxon>Streptomyces</taxon>
    </lineage>
</organism>
<keyword evidence="3" id="KW-1185">Reference proteome</keyword>
<evidence type="ECO:0000259" key="1">
    <source>
        <dbReference type="Pfam" id="PF06889"/>
    </source>
</evidence>
<name>A0A1H9UKN9_9ACTN</name>
<gene>
    <name evidence="2" type="ORF">SAMN05421870_108287</name>
</gene>
<dbReference type="OrthoDB" id="4322331at2"/>
<feature type="domain" description="DUF1266" evidence="1">
    <location>
        <begin position="218"/>
        <end position="432"/>
    </location>
</feature>
<dbReference type="STRING" id="943816.AN217_06475"/>
<accession>A0A1H9UKN9</accession>